<name>A0ACB6QTI8_9PLEO</name>
<comment type="caution">
    <text evidence="1">The sequence shown here is derived from an EMBL/GenBank/DDBJ whole genome shotgun (WGS) entry which is preliminary data.</text>
</comment>
<protein>
    <submittedName>
        <fullName evidence="1">Uncharacterized protein</fullName>
    </submittedName>
</protein>
<proteinExistence type="predicted"/>
<gene>
    <name evidence="1" type="ORF">BDR25DRAFT_355890</name>
</gene>
<sequence>MRKERVEEGREEGDVNSFGRDSAATSTIAYTLLSPLLVSLLLHVTFKDSIRIGGVWVEFVESSNEAIMIHRYQLF</sequence>
<reference evidence="1" key="1">
    <citation type="journal article" date="2020" name="Stud. Mycol.">
        <title>101 Dothideomycetes genomes: a test case for predicting lifestyles and emergence of pathogens.</title>
        <authorList>
            <person name="Haridas S."/>
            <person name="Albert R."/>
            <person name="Binder M."/>
            <person name="Bloem J."/>
            <person name="Labutti K."/>
            <person name="Salamov A."/>
            <person name="Andreopoulos B."/>
            <person name="Baker S."/>
            <person name="Barry K."/>
            <person name="Bills G."/>
            <person name="Bluhm B."/>
            <person name="Cannon C."/>
            <person name="Castanera R."/>
            <person name="Culley D."/>
            <person name="Daum C."/>
            <person name="Ezra D."/>
            <person name="Gonzalez J."/>
            <person name="Henrissat B."/>
            <person name="Kuo A."/>
            <person name="Liang C."/>
            <person name="Lipzen A."/>
            <person name="Lutzoni F."/>
            <person name="Magnuson J."/>
            <person name="Mondo S."/>
            <person name="Nolan M."/>
            <person name="Ohm R."/>
            <person name="Pangilinan J."/>
            <person name="Park H.-J."/>
            <person name="Ramirez L."/>
            <person name="Alfaro M."/>
            <person name="Sun H."/>
            <person name="Tritt A."/>
            <person name="Yoshinaga Y."/>
            <person name="Zwiers L.-H."/>
            <person name="Turgeon B."/>
            <person name="Goodwin S."/>
            <person name="Spatafora J."/>
            <person name="Crous P."/>
            <person name="Grigoriev I."/>
        </authorList>
    </citation>
    <scope>NUCLEOTIDE SEQUENCE</scope>
    <source>
        <strain evidence="1">ATCC 200398</strain>
    </source>
</reference>
<dbReference type="Proteomes" id="UP000799755">
    <property type="component" value="Unassembled WGS sequence"/>
</dbReference>
<evidence type="ECO:0000313" key="2">
    <source>
        <dbReference type="Proteomes" id="UP000799755"/>
    </source>
</evidence>
<keyword evidence="2" id="KW-1185">Reference proteome</keyword>
<dbReference type="EMBL" id="MU003509">
    <property type="protein sequence ID" value="KAF2470186.1"/>
    <property type="molecule type" value="Genomic_DNA"/>
</dbReference>
<accession>A0ACB6QTI8</accession>
<organism evidence="1 2">
    <name type="scientific">Lindgomyces ingoldianus</name>
    <dbReference type="NCBI Taxonomy" id="673940"/>
    <lineage>
        <taxon>Eukaryota</taxon>
        <taxon>Fungi</taxon>
        <taxon>Dikarya</taxon>
        <taxon>Ascomycota</taxon>
        <taxon>Pezizomycotina</taxon>
        <taxon>Dothideomycetes</taxon>
        <taxon>Pleosporomycetidae</taxon>
        <taxon>Pleosporales</taxon>
        <taxon>Lindgomycetaceae</taxon>
        <taxon>Lindgomyces</taxon>
    </lineage>
</organism>
<evidence type="ECO:0000313" key="1">
    <source>
        <dbReference type="EMBL" id="KAF2470186.1"/>
    </source>
</evidence>